<keyword evidence="2 4" id="KW-0238">DNA-binding</keyword>
<organism evidence="6 7">
    <name type="scientific">Conyzicola lurida</name>
    <dbReference type="NCBI Taxonomy" id="1172621"/>
    <lineage>
        <taxon>Bacteria</taxon>
        <taxon>Bacillati</taxon>
        <taxon>Actinomycetota</taxon>
        <taxon>Actinomycetes</taxon>
        <taxon>Micrococcales</taxon>
        <taxon>Microbacteriaceae</taxon>
        <taxon>Conyzicola</taxon>
    </lineage>
</organism>
<dbReference type="Proteomes" id="UP000536685">
    <property type="component" value="Unassembled WGS sequence"/>
</dbReference>
<evidence type="ECO:0000313" key="6">
    <source>
        <dbReference type="EMBL" id="MBB5841861.1"/>
    </source>
</evidence>
<dbReference type="PROSITE" id="PS50977">
    <property type="entry name" value="HTH_TETR_2"/>
    <property type="match status" value="1"/>
</dbReference>
<protein>
    <submittedName>
        <fullName evidence="6">AcrR family transcriptional regulator</fullName>
    </submittedName>
</protein>
<dbReference type="PANTHER" id="PTHR30055">
    <property type="entry name" value="HTH-TYPE TRANSCRIPTIONAL REGULATOR RUTR"/>
    <property type="match status" value="1"/>
</dbReference>
<dbReference type="EMBL" id="JACHMJ010000001">
    <property type="protein sequence ID" value="MBB5841861.1"/>
    <property type="molecule type" value="Genomic_DNA"/>
</dbReference>
<evidence type="ECO:0000256" key="3">
    <source>
        <dbReference type="ARBA" id="ARBA00023163"/>
    </source>
</evidence>
<dbReference type="InterPro" id="IPR009057">
    <property type="entry name" value="Homeodomain-like_sf"/>
</dbReference>
<dbReference type="RefSeq" id="WP_184232788.1">
    <property type="nucleotide sequence ID" value="NZ_JACHMJ010000001.1"/>
</dbReference>
<sequence>MSDAPISRPYRSSLREEQAAQTRQRILASAGECFARRGYAGTSLADIAAGAGVSVESVKLSGPKRDLLLAAFELAFAGSEGPRSVGDSDAVRAITDIPDNDAFLAALVGFVADANERTSGLWAGFLSAATSEPVVAESLAGLLERRRADYRDAVAELDRRGMVGSADDRDEIAAALSFLLSPESYDQLVVQSGWPKHRYVAWLVEATRRIVLAE</sequence>
<evidence type="ECO:0000259" key="5">
    <source>
        <dbReference type="PROSITE" id="PS50977"/>
    </source>
</evidence>
<dbReference type="AlphaFoldDB" id="A0A841AJI1"/>
<evidence type="ECO:0000256" key="1">
    <source>
        <dbReference type="ARBA" id="ARBA00023015"/>
    </source>
</evidence>
<proteinExistence type="predicted"/>
<name>A0A841AJI1_9MICO</name>
<dbReference type="GO" id="GO:0000976">
    <property type="term" value="F:transcription cis-regulatory region binding"/>
    <property type="evidence" value="ECO:0007669"/>
    <property type="project" value="TreeGrafter"/>
</dbReference>
<gene>
    <name evidence="6" type="ORF">HD599_000184</name>
</gene>
<keyword evidence="1" id="KW-0805">Transcription regulation</keyword>
<evidence type="ECO:0000256" key="4">
    <source>
        <dbReference type="PROSITE-ProRule" id="PRU00335"/>
    </source>
</evidence>
<evidence type="ECO:0000256" key="2">
    <source>
        <dbReference type="ARBA" id="ARBA00023125"/>
    </source>
</evidence>
<dbReference type="PANTHER" id="PTHR30055:SF234">
    <property type="entry name" value="HTH-TYPE TRANSCRIPTIONAL REGULATOR BETI"/>
    <property type="match status" value="1"/>
</dbReference>
<dbReference type="InterPro" id="IPR050109">
    <property type="entry name" value="HTH-type_TetR-like_transc_reg"/>
</dbReference>
<dbReference type="Pfam" id="PF00440">
    <property type="entry name" value="TetR_N"/>
    <property type="match status" value="1"/>
</dbReference>
<keyword evidence="3" id="KW-0804">Transcription</keyword>
<dbReference type="Gene3D" id="1.10.357.10">
    <property type="entry name" value="Tetracycline Repressor, domain 2"/>
    <property type="match status" value="1"/>
</dbReference>
<keyword evidence="7" id="KW-1185">Reference proteome</keyword>
<feature type="DNA-binding region" description="H-T-H motif" evidence="4">
    <location>
        <begin position="43"/>
        <end position="62"/>
    </location>
</feature>
<feature type="domain" description="HTH tetR-type" evidence="5">
    <location>
        <begin position="20"/>
        <end position="80"/>
    </location>
</feature>
<dbReference type="InterPro" id="IPR001647">
    <property type="entry name" value="HTH_TetR"/>
</dbReference>
<evidence type="ECO:0000313" key="7">
    <source>
        <dbReference type="Proteomes" id="UP000536685"/>
    </source>
</evidence>
<dbReference type="GO" id="GO:0003700">
    <property type="term" value="F:DNA-binding transcription factor activity"/>
    <property type="evidence" value="ECO:0007669"/>
    <property type="project" value="TreeGrafter"/>
</dbReference>
<dbReference type="SUPFAM" id="SSF46689">
    <property type="entry name" value="Homeodomain-like"/>
    <property type="match status" value="1"/>
</dbReference>
<comment type="caution">
    <text evidence="6">The sequence shown here is derived from an EMBL/GenBank/DDBJ whole genome shotgun (WGS) entry which is preliminary data.</text>
</comment>
<reference evidence="6 7" key="1">
    <citation type="submission" date="2020-08" db="EMBL/GenBank/DDBJ databases">
        <title>Sequencing the genomes of 1000 actinobacteria strains.</title>
        <authorList>
            <person name="Klenk H.-P."/>
        </authorList>
    </citation>
    <scope>NUCLEOTIDE SEQUENCE [LARGE SCALE GENOMIC DNA]</scope>
    <source>
        <strain evidence="6 7">DSM 105784</strain>
    </source>
</reference>
<accession>A0A841AJI1</accession>